<reference evidence="3" key="1">
    <citation type="submission" date="2017-02" db="UniProtKB">
        <authorList>
            <consortium name="WormBaseParasite"/>
        </authorList>
    </citation>
    <scope>IDENTIFICATION</scope>
</reference>
<feature type="compositionally biased region" description="Low complexity" evidence="1">
    <location>
        <begin position="123"/>
        <end position="134"/>
    </location>
</feature>
<dbReference type="AlphaFoldDB" id="A0A0N5C6Q7"/>
<feature type="region of interest" description="Disordered" evidence="1">
    <location>
        <begin position="1"/>
        <end position="67"/>
    </location>
</feature>
<feature type="compositionally biased region" description="Basic and acidic residues" evidence="1">
    <location>
        <begin position="135"/>
        <end position="160"/>
    </location>
</feature>
<sequence>MLHEDVPNSPDTTKIDDDNQCDKSVNEKPVSESFSESTEQVKDNNDTKPSFHIVKAIPNNSTPESNPMIFETKISEYENLFTNRYTDESVEYVYESNKGIVDPYISYNYGKRRFDHGNKNRPHYNNNRSNNYGRRNNDGHRYENNGRRYDNGRDNRYNRR</sequence>
<proteinExistence type="predicted"/>
<name>A0A0N5C6Q7_STREA</name>
<feature type="compositionally biased region" description="Basic residues" evidence="1">
    <location>
        <begin position="113"/>
        <end position="122"/>
    </location>
</feature>
<dbReference type="Proteomes" id="UP000046392">
    <property type="component" value="Unplaced"/>
</dbReference>
<keyword evidence="2" id="KW-1185">Reference proteome</keyword>
<protein>
    <submittedName>
        <fullName evidence="3">Btz domain-containing protein</fullName>
    </submittedName>
</protein>
<dbReference type="WBParaSite" id="SPAL_0001362200.1">
    <property type="protein sequence ID" value="SPAL_0001362200.1"/>
    <property type="gene ID" value="SPAL_0001362200"/>
</dbReference>
<feature type="region of interest" description="Disordered" evidence="1">
    <location>
        <begin position="113"/>
        <end position="160"/>
    </location>
</feature>
<feature type="compositionally biased region" description="Basic and acidic residues" evidence="1">
    <location>
        <begin position="13"/>
        <end position="30"/>
    </location>
</feature>
<organism evidence="2 3">
    <name type="scientific">Strongyloides papillosus</name>
    <name type="common">Intestinal threadworm</name>
    <dbReference type="NCBI Taxonomy" id="174720"/>
    <lineage>
        <taxon>Eukaryota</taxon>
        <taxon>Metazoa</taxon>
        <taxon>Ecdysozoa</taxon>
        <taxon>Nematoda</taxon>
        <taxon>Chromadorea</taxon>
        <taxon>Rhabditida</taxon>
        <taxon>Tylenchina</taxon>
        <taxon>Panagrolaimomorpha</taxon>
        <taxon>Strongyloidoidea</taxon>
        <taxon>Strongyloididae</taxon>
        <taxon>Strongyloides</taxon>
    </lineage>
</organism>
<evidence type="ECO:0000313" key="3">
    <source>
        <dbReference type="WBParaSite" id="SPAL_0001362200.1"/>
    </source>
</evidence>
<evidence type="ECO:0000313" key="2">
    <source>
        <dbReference type="Proteomes" id="UP000046392"/>
    </source>
</evidence>
<evidence type="ECO:0000256" key="1">
    <source>
        <dbReference type="SAM" id="MobiDB-lite"/>
    </source>
</evidence>
<accession>A0A0N5C6Q7</accession>